<name>A0A1F7J7Z9_9BACT</name>
<sequence>MSRTTLQIPLDATLRDRAEQAAKAAGFSSVQEVVRVFLNKFSRQAIEVGFYEKEMQLSKAAEKRYMSLINDAKAGRNIVEANSFDELISILD</sequence>
<proteinExistence type="predicted"/>
<comment type="caution">
    <text evidence="1">The sequence shown here is derived from an EMBL/GenBank/DDBJ whole genome shotgun (WGS) entry which is preliminary data.</text>
</comment>
<evidence type="ECO:0000313" key="2">
    <source>
        <dbReference type="Proteomes" id="UP000178914"/>
    </source>
</evidence>
<protein>
    <submittedName>
        <fullName evidence="1">Uncharacterized protein</fullName>
    </submittedName>
</protein>
<organism evidence="1 2">
    <name type="scientific">Candidatus Roizmanbacteria bacterium RIFCSPLOWO2_01_FULL_42_14</name>
    <dbReference type="NCBI Taxonomy" id="1802068"/>
    <lineage>
        <taxon>Bacteria</taxon>
        <taxon>Candidatus Roizmaniibacteriota</taxon>
    </lineage>
</organism>
<gene>
    <name evidence="1" type="ORF">A3B02_02385</name>
</gene>
<dbReference type="Proteomes" id="UP000178914">
    <property type="component" value="Unassembled WGS sequence"/>
</dbReference>
<evidence type="ECO:0000313" key="1">
    <source>
        <dbReference type="EMBL" id="OGK51753.1"/>
    </source>
</evidence>
<reference evidence="1 2" key="1">
    <citation type="journal article" date="2016" name="Nat. Commun.">
        <title>Thousands of microbial genomes shed light on interconnected biogeochemical processes in an aquifer system.</title>
        <authorList>
            <person name="Anantharaman K."/>
            <person name="Brown C.T."/>
            <person name="Hug L.A."/>
            <person name="Sharon I."/>
            <person name="Castelle C.J."/>
            <person name="Probst A.J."/>
            <person name="Thomas B.C."/>
            <person name="Singh A."/>
            <person name="Wilkins M.J."/>
            <person name="Karaoz U."/>
            <person name="Brodie E.L."/>
            <person name="Williams K.H."/>
            <person name="Hubbard S.S."/>
            <person name="Banfield J.F."/>
        </authorList>
    </citation>
    <scope>NUCLEOTIDE SEQUENCE [LARGE SCALE GENOMIC DNA]</scope>
</reference>
<dbReference type="AlphaFoldDB" id="A0A1F7J7Z9"/>
<dbReference type="STRING" id="1802068.A3B02_02385"/>
<accession>A0A1F7J7Z9</accession>
<dbReference type="EMBL" id="MGAS01000018">
    <property type="protein sequence ID" value="OGK51753.1"/>
    <property type="molecule type" value="Genomic_DNA"/>
</dbReference>